<dbReference type="RefSeq" id="WP_099198701.1">
    <property type="nucleotide sequence ID" value="NZ_JBIRXA010000008.1"/>
</dbReference>
<sequence>MTVREVAVTGIGLVTPAGIGREATWAGLLTGTGLGAHDEDLAGLPVDFSCKVPGFDGGALLGRRITWRNDRFIQLAMVAAREAVADAALDTAAWDGPRVAIVIGSASNGGDRWPAEYRHLAEGRVDAISPTALLRSLPNMVAGEVSTDLRALGPCLTTSTACASGATAIGVARDLLRSGACDIALAGGTDCARVPMGSATFHRMQALSRRRHDPAGASRPFDADRDGFVLSEGAAVLVLERPDSARARGARVRGLLSGYGASSDGYHATRPDPDGSGARRALVAALSDAGAGVSDVHHVNAHGTSTPLNDRVEADVLRGVFRSAPPVTSLKGAIGHSLGAAGAVDAACTVLSLERQLIPPTANLGRLDDGMDLDVVTKVPRRHRMEGAISNAFGFGGQNAVLFFRTA</sequence>
<dbReference type="InterPro" id="IPR014030">
    <property type="entry name" value="Ketoacyl_synth_N"/>
</dbReference>
<evidence type="ECO:0000256" key="4">
    <source>
        <dbReference type="RuleBase" id="RU003694"/>
    </source>
</evidence>
<organism evidence="6 7">
    <name type="scientific">Streptomyces cinnamoneus</name>
    <name type="common">Streptoverticillium cinnamoneum</name>
    <dbReference type="NCBI Taxonomy" id="53446"/>
    <lineage>
        <taxon>Bacteria</taxon>
        <taxon>Bacillati</taxon>
        <taxon>Actinomycetota</taxon>
        <taxon>Actinomycetes</taxon>
        <taxon>Kitasatosporales</taxon>
        <taxon>Streptomycetaceae</taxon>
        <taxon>Streptomyces</taxon>
        <taxon>Streptomyces cinnamoneus group</taxon>
    </lineage>
</organism>
<dbReference type="InterPro" id="IPR016039">
    <property type="entry name" value="Thiolase-like"/>
</dbReference>
<dbReference type="CDD" id="cd00834">
    <property type="entry name" value="KAS_I_II"/>
    <property type="match status" value="1"/>
</dbReference>
<dbReference type="InterPro" id="IPR018201">
    <property type="entry name" value="Ketoacyl_synth_AS"/>
</dbReference>
<evidence type="ECO:0000313" key="6">
    <source>
        <dbReference type="EMBL" id="PHQ52143.1"/>
    </source>
</evidence>
<dbReference type="Proteomes" id="UP000222531">
    <property type="component" value="Unassembled WGS sequence"/>
</dbReference>
<name>A0A2G1XLM4_STRCJ</name>
<evidence type="ECO:0000256" key="3">
    <source>
        <dbReference type="ARBA" id="ARBA00023315"/>
    </source>
</evidence>
<dbReference type="AlphaFoldDB" id="A0A2G1XLM4"/>
<dbReference type="OrthoDB" id="9808669at2"/>
<evidence type="ECO:0000313" key="7">
    <source>
        <dbReference type="Proteomes" id="UP000222531"/>
    </source>
</evidence>
<dbReference type="Gene3D" id="3.40.47.10">
    <property type="match status" value="1"/>
</dbReference>
<dbReference type="FunFam" id="3.40.47.10:FF:000018">
    <property type="entry name" value="3-oxoacyl-[acyl-carrier-protein] synthase 2"/>
    <property type="match status" value="1"/>
</dbReference>
<protein>
    <submittedName>
        <fullName evidence="6">3-oxoacyl-ACP synthase</fullName>
    </submittedName>
</protein>
<evidence type="ECO:0000256" key="1">
    <source>
        <dbReference type="ARBA" id="ARBA00008467"/>
    </source>
</evidence>
<keyword evidence="3" id="KW-0012">Acyltransferase</keyword>
<dbReference type="InterPro" id="IPR020841">
    <property type="entry name" value="PKS_Beta-ketoAc_synthase_dom"/>
</dbReference>
<dbReference type="SMART" id="SM00825">
    <property type="entry name" value="PKS_KS"/>
    <property type="match status" value="1"/>
</dbReference>
<accession>A0A2G1XLM4</accession>
<dbReference type="Pfam" id="PF00109">
    <property type="entry name" value="ketoacyl-synt"/>
    <property type="match status" value="1"/>
</dbReference>
<evidence type="ECO:0000259" key="5">
    <source>
        <dbReference type="PROSITE" id="PS52004"/>
    </source>
</evidence>
<reference evidence="6 7" key="1">
    <citation type="journal article" date="2017" name="Biochemistry">
        <title>Identification of the Biosynthetic Pathway for the Antibiotic Bicyclomycin.</title>
        <authorList>
            <person name="Patteson J."/>
            <person name="Cai W."/>
            <person name="Johnson R.A."/>
            <person name="Santa Maria K."/>
            <person name="Li B."/>
        </authorList>
    </citation>
    <scope>NUCLEOTIDE SEQUENCE [LARGE SCALE GENOMIC DNA]</scope>
    <source>
        <strain evidence="6 7">ATCC 21532</strain>
    </source>
</reference>
<dbReference type="PROSITE" id="PS52004">
    <property type="entry name" value="KS3_2"/>
    <property type="match status" value="1"/>
</dbReference>
<dbReference type="Pfam" id="PF02801">
    <property type="entry name" value="Ketoacyl-synt_C"/>
    <property type="match status" value="1"/>
</dbReference>
<dbReference type="SUPFAM" id="SSF53901">
    <property type="entry name" value="Thiolase-like"/>
    <property type="match status" value="2"/>
</dbReference>
<dbReference type="PROSITE" id="PS00606">
    <property type="entry name" value="KS3_1"/>
    <property type="match status" value="1"/>
</dbReference>
<keyword evidence="7" id="KW-1185">Reference proteome</keyword>
<proteinExistence type="inferred from homology"/>
<dbReference type="GO" id="GO:0006633">
    <property type="term" value="P:fatty acid biosynthetic process"/>
    <property type="evidence" value="ECO:0007669"/>
    <property type="project" value="InterPro"/>
</dbReference>
<dbReference type="PANTHER" id="PTHR11712:SF347">
    <property type="entry name" value="BETA KETOACYL-ACYL CARRIER PROTEIN SYNTHASE"/>
    <property type="match status" value="1"/>
</dbReference>
<dbReference type="EMBL" id="NHZO01000097">
    <property type="protein sequence ID" value="PHQ52143.1"/>
    <property type="molecule type" value="Genomic_DNA"/>
</dbReference>
<gene>
    <name evidence="6" type="ORF">BLA24_09500</name>
</gene>
<dbReference type="NCBIfam" id="NF005589">
    <property type="entry name" value="PRK07314.1"/>
    <property type="match status" value="1"/>
</dbReference>
<dbReference type="PANTHER" id="PTHR11712">
    <property type="entry name" value="POLYKETIDE SYNTHASE-RELATED"/>
    <property type="match status" value="1"/>
</dbReference>
<evidence type="ECO:0000256" key="2">
    <source>
        <dbReference type="ARBA" id="ARBA00022679"/>
    </source>
</evidence>
<keyword evidence="2 4" id="KW-0808">Transferase</keyword>
<dbReference type="GO" id="GO:0004315">
    <property type="term" value="F:3-oxoacyl-[acyl-carrier-protein] synthase activity"/>
    <property type="evidence" value="ECO:0007669"/>
    <property type="project" value="InterPro"/>
</dbReference>
<dbReference type="InterPro" id="IPR000794">
    <property type="entry name" value="Beta-ketoacyl_synthase"/>
</dbReference>
<feature type="domain" description="Ketosynthase family 3 (KS3)" evidence="5">
    <location>
        <begin position="3"/>
        <end position="406"/>
    </location>
</feature>
<comment type="similarity">
    <text evidence="1 4">Belongs to the thiolase-like superfamily. Beta-ketoacyl-ACP synthases family.</text>
</comment>
<dbReference type="InterPro" id="IPR014031">
    <property type="entry name" value="Ketoacyl_synth_C"/>
</dbReference>
<comment type="caution">
    <text evidence="6">The sequence shown here is derived from an EMBL/GenBank/DDBJ whole genome shotgun (WGS) entry which is preliminary data.</text>
</comment>